<evidence type="ECO:0000259" key="1">
    <source>
        <dbReference type="Pfam" id="PF06938"/>
    </source>
</evidence>
<evidence type="ECO:0000313" key="4">
    <source>
        <dbReference type="Proteomes" id="UP000315889"/>
    </source>
</evidence>
<dbReference type="InterPro" id="IPR023361">
    <property type="entry name" value="DUF1285_beta_roll_sf"/>
</dbReference>
<dbReference type="EMBL" id="SHBP01000004">
    <property type="protein sequence ID" value="RZO20537.1"/>
    <property type="molecule type" value="Genomic_DNA"/>
</dbReference>
<dbReference type="Proteomes" id="UP000315889">
    <property type="component" value="Unassembled WGS sequence"/>
</dbReference>
<dbReference type="Pfam" id="PF06938">
    <property type="entry name" value="DUF1285_N"/>
    <property type="match status" value="1"/>
</dbReference>
<dbReference type="PIRSF" id="PIRSF029557">
    <property type="entry name" value="UCP029557"/>
    <property type="match status" value="1"/>
</dbReference>
<proteinExistence type="predicted"/>
<feature type="domain" description="DUF1285" evidence="2">
    <location>
        <begin position="92"/>
        <end position="186"/>
    </location>
</feature>
<dbReference type="InterPro" id="IPR048341">
    <property type="entry name" value="DUF1285_N"/>
</dbReference>
<dbReference type="AlphaFoldDB" id="A0A520MH78"/>
<dbReference type="Gene3D" id="3.10.540.10">
    <property type="entry name" value="duf1285 like domain"/>
    <property type="match status" value="1"/>
</dbReference>
<dbReference type="InterPro" id="IPR048342">
    <property type="entry name" value="DUF1285_C"/>
</dbReference>
<accession>A0A520MH78</accession>
<organism evidence="3 4">
    <name type="scientific">SAR92 clade bacterium</name>
    <dbReference type="NCBI Taxonomy" id="2315479"/>
    <lineage>
        <taxon>Bacteria</taxon>
        <taxon>Pseudomonadati</taxon>
        <taxon>Pseudomonadota</taxon>
        <taxon>Gammaproteobacteria</taxon>
        <taxon>Cellvibrionales</taxon>
        <taxon>Porticoccaceae</taxon>
        <taxon>SAR92 clade</taxon>
    </lineage>
</organism>
<evidence type="ECO:0000259" key="2">
    <source>
        <dbReference type="Pfam" id="PF21028"/>
    </source>
</evidence>
<dbReference type="Gene3D" id="2.30.270.10">
    <property type="entry name" value="duf1285 protein"/>
    <property type="match status" value="1"/>
</dbReference>
<sequence>MASDSLDILFSDLLALQDISLESLPPVHSWNPKKTGDMDLVIDREGRWIHEGGEIKRAPLVKLFSSILKFEKGQYYLVTPVEKWKINVEIAPFYITLVNREIRQHETAISCVTSTGETVVVSEENPLWIDHHATNNQPVPLIEVRKGLTGLISRAAYYQLIDWAEVNLTDNSNELFVTSMGKKFVLGQID</sequence>
<comment type="caution">
    <text evidence="3">The sequence shown here is derived from an EMBL/GenBank/DDBJ whole genome shotgun (WGS) entry which is preliminary data.</text>
</comment>
<reference evidence="3 4" key="1">
    <citation type="submission" date="2019-02" db="EMBL/GenBank/DDBJ databases">
        <title>Prokaryotic population dynamics and viral predation in marine succession experiment using metagenomics: the confinement effect.</title>
        <authorList>
            <person name="Haro-Moreno J.M."/>
            <person name="Rodriguez-Valera F."/>
            <person name="Lopez-Perez M."/>
        </authorList>
    </citation>
    <scope>NUCLEOTIDE SEQUENCE [LARGE SCALE GENOMIC DNA]</scope>
    <source>
        <strain evidence="3">MED-G170</strain>
    </source>
</reference>
<gene>
    <name evidence="3" type="ORF">EVB03_04570</name>
</gene>
<protein>
    <submittedName>
        <fullName evidence="3">DUF1285 domain-containing protein</fullName>
    </submittedName>
</protein>
<evidence type="ECO:0000313" key="3">
    <source>
        <dbReference type="EMBL" id="RZO20537.1"/>
    </source>
</evidence>
<feature type="domain" description="DUF1285" evidence="1">
    <location>
        <begin position="25"/>
        <end position="89"/>
    </location>
</feature>
<dbReference type="InterPro" id="IPR010707">
    <property type="entry name" value="DUF1285"/>
</dbReference>
<name>A0A520MH78_9GAMM</name>
<dbReference type="Pfam" id="PF21028">
    <property type="entry name" value="DUF1285_C"/>
    <property type="match status" value="1"/>
</dbReference>